<dbReference type="Ensembl" id="ENSXETT00000049063">
    <property type="protein sequence ID" value="ENSXETP00000049063"/>
    <property type="gene ID" value="ENSXETG00000022670"/>
</dbReference>
<evidence type="ECO:0000256" key="2">
    <source>
        <dbReference type="ARBA" id="ARBA00010252"/>
    </source>
</evidence>
<dbReference type="InterPro" id="IPR008253">
    <property type="entry name" value="Marvel"/>
</dbReference>
<reference evidence="11" key="3">
    <citation type="submission" date="2025-04" db="UniProtKB">
        <authorList>
            <consortium name="RefSeq"/>
        </authorList>
    </citation>
    <scope>IDENTIFICATION</scope>
    <source>
        <strain evidence="11">Nigerian</strain>
        <tissue evidence="11">Liver and blood</tissue>
    </source>
</reference>
<evidence type="ECO:0000256" key="5">
    <source>
        <dbReference type="ARBA" id="ARBA00023136"/>
    </source>
</evidence>
<gene>
    <name evidence="9 11 12" type="primary">syngr3</name>
</gene>
<feature type="transmembrane region" description="Helical" evidence="6">
    <location>
        <begin position="30"/>
        <end position="49"/>
    </location>
</feature>
<dbReference type="GeneTree" id="ENSGT00950000182935"/>
<feature type="domain" description="MARVEL" evidence="8">
    <location>
        <begin position="20"/>
        <end position="169"/>
    </location>
</feature>
<evidence type="ECO:0000256" key="7">
    <source>
        <dbReference type="SAM" id="MobiDB-lite"/>
    </source>
</evidence>
<evidence type="ECO:0000256" key="4">
    <source>
        <dbReference type="ARBA" id="ARBA00022989"/>
    </source>
</evidence>
<evidence type="ECO:0000256" key="3">
    <source>
        <dbReference type="ARBA" id="ARBA00022692"/>
    </source>
</evidence>
<dbReference type="Bgee" id="ENSXETG00000022670">
    <property type="expression patterns" value="Expressed in brain and 3 other cell types or tissues"/>
</dbReference>
<dbReference type="CTD" id="9143"/>
<accession>A0A7D9NKH6</accession>
<sequence length="227" mass="24929">MEGASFGAGRAGGGFEPVEFLKQPQTILRIISWVFSIVVFGSLVNEGSINVDSPELYCVYNQNDDACNYAITIGVVAFFASICFFVVDIYFPQISSVKDRKKAVMIDIGFSAIWSFLWFVSFCFLADQWRKTSYDVPQGADAARAGIVFSFFSVFSWCASAVKAMQRYRLGTDMSLFAGDQFGSAPNAGYPGYPTGSGIESTTDTYQSPPFTENMDSSTKGYQVPSY</sequence>
<keyword evidence="10" id="KW-1185">Reference proteome</keyword>
<dbReference type="Pfam" id="PF01284">
    <property type="entry name" value="MARVEL"/>
    <property type="match status" value="1"/>
</dbReference>
<dbReference type="Xenbase" id="XB-GENE-949635">
    <property type="gene designation" value="syngr3"/>
</dbReference>
<evidence type="ECO:0000256" key="6">
    <source>
        <dbReference type="PIRNR" id="PIRNR011282"/>
    </source>
</evidence>
<dbReference type="Proteomes" id="UP000008143">
    <property type="component" value="Chromosome 9"/>
</dbReference>
<evidence type="ECO:0000259" key="8">
    <source>
        <dbReference type="PROSITE" id="PS51225"/>
    </source>
</evidence>
<reference evidence="9" key="2">
    <citation type="submission" date="2011-06" db="UniProtKB">
        <authorList>
            <consortium name="Ensembl"/>
        </authorList>
    </citation>
    <scope>IDENTIFICATION</scope>
</reference>
<feature type="transmembrane region" description="Helical" evidence="6">
    <location>
        <begin position="103"/>
        <end position="122"/>
    </location>
</feature>
<protein>
    <recommendedName>
        <fullName evidence="6">Synaptogyrin</fullName>
    </recommendedName>
</protein>
<reference evidence="9" key="1">
    <citation type="journal article" date="2010" name="Science">
        <title>The genome of the Western clawed frog Xenopus tropicalis.</title>
        <authorList>
            <person name="Hellsten U."/>
            <person name="Harland R.M."/>
            <person name="Gilchrist M.J."/>
            <person name="Hendrix D."/>
            <person name="Jurka J."/>
            <person name="Kapitonov V."/>
            <person name="Ovcharenko I."/>
            <person name="Putnam N.H."/>
            <person name="Shu S."/>
            <person name="Taher L."/>
            <person name="Blitz I.L."/>
            <person name="Blumberg B."/>
            <person name="Dichmann D.S."/>
            <person name="Dubchak I."/>
            <person name="Amaya E."/>
            <person name="Detter J.C."/>
            <person name="Fletcher R."/>
            <person name="Gerhard D.S."/>
            <person name="Goodstein D."/>
            <person name="Graves T."/>
            <person name="Grigoriev I.V."/>
            <person name="Grimwood J."/>
            <person name="Kawashima T."/>
            <person name="Lindquist E."/>
            <person name="Lucas S.M."/>
            <person name="Mead P.E."/>
            <person name="Mitros T."/>
            <person name="Ogino H."/>
            <person name="Ohta Y."/>
            <person name="Poliakov A.V."/>
            <person name="Pollet N."/>
            <person name="Robert J."/>
            <person name="Salamov A."/>
            <person name="Sater A.K."/>
            <person name="Schmutz J."/>
            <person name="Terry A."/>
            <person name="Vize P.D."/>
            <person name="Warren W.C."/>
            <person name="Wells D."/>
            <person name="Wills A."/>
            <person name="Wilson R.K."/>
            <person name="Zimmerman L.B."/>
            <person name="Zorn A.M."/>
            <person name="Grainger R."/>
            <person name="Grammer T."/>
            <person name="Khokha M.K."/>
            <person name="Richardson P.M."/>
            <person name="Rokhsar D.S."/>
        </authorList>
    </citation>
    <scope>NUCLEOTIDE SEQUENCE [LARGE SCALE GENOMIC DNA]</scope>
    <source>
        <strain evidence="9">Nigerian</strain>
    </source>
</reference>
<dbReference type="PANTHER" id="PTHR10838">
    <property type="entry name" value="SYNAPTOGYRIN"/>
    <property type="match status" value="1"/>
</dbReference>
<dbReference type="KEGG" id="xtr:100489723"/>
<dbReference type="GO" id="GO:0031594">
    <property type="term" value="C:neuromuscular junction"/>
    <property type="evidence" value="ECO:0000318"/>
    <property type="project" value="GO_Central"/>
</dbReference>
<feature type="region of interest" description="Disordered" evidence="7">
    <location>
        <begin position="200"/>
        <end position="227"/>
    </location>
</feature>
<keyword evidence="3 6" id="KW-0812">Transmembrane</keyword>
<dbReference type="OMA" id="RVTTWIF"/>
<evidence type="ECO:0000313" key="9">
    <source>
        <dbReference type="Ensembl" id="ENSXETP00000049063"/>
    </source>
</evidence>
<dbReference type="DNASU" id="394750"/>
<dbReference type="PIRSF" id="PIRSF011282">
    <property type="entry name" value="Synaptogyrin"/>
    <property type="match status" value="1"/>
</dbReference>
<dbReference type="PROSITE" id="PS51225">
    <property type="entry name" value="MARVEL"/>
    <property type="match status" value="1"/>
</dbReference>
<dbReference type="OrthoDB" id="10041611at2759"/>
<dbReference type="GeneID" id="100489723"/>
<evidence type="ECO:0000256" key="1">
    <source>
        <dbReference type="ARBA" id="ARBA00004141"/>
    </source>
</evidence>
<keyword evidence="4 6" id="KW-1133">Transmembrane helix</keyword>
<feature type="transmembrane region" description="Helical" evidence="6">
    <location>
        <begin position="142"/>
        <end position="162"/>
    </location>
</feature>
<organism evidence="9">
    <name type="scientific">Xenopus tropicalis</name>
    <name type="common">Western clawed frog</name>
    <name type="synonym">Silurana tropicalis</name>
    <dbReference type="NCBI Taxonomy" id="8364"/>
    <lineage>
        <taxon>Eukaryota</taxon>
        <taxon>Metazoa</taxon>
        <taxon>Chordata</taxon>
        <taxon>Craniata</taxon>
        <taxon>Vertebrata</taxon>
        <taxon>Euteleostomi</taxon>
        <taxon>Amphibia</taxon>
        <taxon>Batrachia</taxon>
        <taxon>Anura</taxon>
        <taxon>Pipoidea</taxon>
        <taxon>Pipidae</taxon>
        <taxon>Xenopodinae</taxon>
        <taxon>Xenopus</taxon>
        <taxon>Silurana</taxon>
    </lineage>
</organism>
<dbReference type="GO" id="GO:0030672">
    <property type="term" value="C:synaptic vesicle membrane"/>
    <property type="evidence" value="ECO:0000318"/>
    <property type="project" value="GO_Central"/>
</dbReference>
<evidence type="ECO:0000313" key="12">
    <source>
        <dbReference type="Xenbase" id="XB-GENE-949635"/>
    </source>
</evidence>
<dbReference type="PANTHER" id="PTHR10838:SF8">
    <property type="entry name" value="SYNAPTOGYRIN-3"/>
    <property type="match status" value="1"/>
</dbReference>
<name>A0A7D9NKH6_XENTR</name>
<dbReference type="RefSeq" id="XP_002932489.1">
    <property type="nucleotide sequence ID" value="XM_002932443.5"/>
</dbReference>
<keyword evidence="5 6" id="KW-0472">Membrane</keyword>
<comment type="similarity">
    <text evidence="2 6">Belongs to the synaptogyrin family.</text>
</comment>
<evidence type="ECO:0000313" key="10">
    <source>
        <dbReference type="Proteomes" id="UP000008143"/>
    </source>
</evidence>
<dbReference type="InterPro" id="IPR016579">
    <property type="entry name" value="Synaptogyrin"/>
</dbReference>
<dbReference type="AlphaFoldDB" id="A0A7D9NKH6"/>
<feature type="transmembrane region" description="Helical" evidence="6">
    <location>
        <begin position="69"/>
        <end position="91"/>
    </location>
</feature>
<comment type="subcellular location">
    <subcellularLocation>
        <location evidence="1 6">Membrane</location>
        <topology evidence="1 6">Multi-pass membrane protein</topology>
    </subcellularLocation>
</comment>
<proteinExistence type="inferred from homology"/>
<dbReference type="AGR" id="Xenbase:XB-GENE-949635"/>
<evidence type="ECO:0000313" key="11">
    <source>
        <dbReference type="RefSeq" id="XP_002932489.1"/>
    </source>
</evidence>